<feature type="signal peptide" evidence="1">
    <location>
        <begin position="1"/>
        <end position="15"/>
    </location>
</feature>
<reference evidence="2" key="1">
    <citation type="journal article" date="2021" name="J Fungi (Basel)">
        <title>Virulence traits and population genomics of the black yeast Aureobasidium melanogenum.</title>
        <authorList>
            <person name="Cernosa A."/>
            <person name="Sun X."/>
            <person name="Gostincar C."/>
            <person name="Fang C."/>
            <person name="Gunde-Cimerman N."/>
            <person name="Song Z."/>
        </authorList>
    </citation>
    <scope>NUCLEOTIDE SEQUENCE</scope>
    <source>
        <strain evidence="2">EXF-8016</strain>
    </source>
</reference>
<feature type="non-terminal residue" evidence="2">
    <location>
        <position position="263"/>
    </location>
</feature>
<gene>
    <name evidence="2" type="ORF">KCV03_g3688</name>
</gene>
<dbReference type="Proteomes" id="UP000767238">
    <property type="component" value="Unassembled WGS sequence"/>
</dbReference>
<evidence type="ECO:0000256" key="1">
    <source>
        <dbReference type="SAM" id="SignalP"/>
    </source>
</evidence>
<organism evidence="2 3">
    <name type="scientific">Aureobasidium melanogenum</name>
    <name type="common">Aureobasidium pullulans var. melanogenum</name>
    <dbReference type="NCBI Taxonomy" id="46634"/>
    <lineage>
        <taxon>Eukaryota</taxon>
        <taxon>Fungi</taxon>
        <taxon>Dikarya</taxon>
        <taxon>Ascomycota</taxon>
        <taxon>Pezizomycotina</taxon>
        <taxon>Dothideomycetes</taxon>
        <taxon>Dothideomycetidae</taxon>
        <taxon>Dothideales</taxon>
        <taxon>Saccotheciaceae</taxon>
        <taxon>Aureobasidium</taxon>
    </lineage>
</organism>
<dbReference type="OrthoDB" id="10645389at2759"/>
<sequence>MKFLALLSVAGLAAAAPLTPNALPKLPRRLDIKGSDVPIVGELVTEIVNALPVDVSVSALDNDKRAIEVDLGGAGVSLKNKRAVEVDLGGAGVSLKDKRSLLDGLDISGSDVPLLGQLLTQIVNALPVNVSVSALDNDKRALEVDLGGAGLDLKNKRALEVDLGAAGLDLKNKRALEVDLGGAGLDLKNKRALEVDLGGAGVSLKNKRALEVDLGGAGVSLKNKRALLDGLDISGSDIPLLGQLLTEIVNALPVNVSVSALDN</sequence>
<evidence type="ECO:0000313" key="2">
    <source>
        <dbReference type="EMBL" id="KAH0224259.1"/>
    </source>
</evidence>
<keyword evidence="1" id="KW-0732">Signal</keyword>
<name>A0A9P8GKD1_AURME</name>
<feature type="chain" id="PRO_5040325112" evidence="1">
    <location>
        <begin position="16"/>
        <end position="263"/>
    </location>
</feature>
<dbReference type="AlphaFoldDB" id="A0A9P8GKD1"/>
<dbReference type="EMBL" id="JAHFYH010000020">
    <property type="protein sequence ID" value="KAH0224259.1"/>
    <property type="molecule type" value="Genomic_DNA"/>
</dbReference>
<protein>
    <submittedName>
        <fullName evidence="2">Uncharacterized protein</fullName>
    </submittedName>
</protein>
<evidence type="ECO:0000313" key="3">
    <source>
        <dbReference type="Proteomes" id="UP000767238"/>
    </source>
</evidence>
<proteinExistence type="predicted"/>
<accession>A0A9P8GKD1</accession>
<comment type="caution">
    <text evidence="2">The sequence shown here is derived from an EMBL/GenBank/DDBJ whole genome shotgun (WGS) entry which is preliminary data.</text>
</comment>
<reference evidence="2" key="2">
    <citation type="submission" date="2021-08" db="EMBL/GenBank/DDBJ databases">
        <authorList>
            <person name="Gostincar C."/>
            <person name="Sun X."/>
            <person name="Song Z."/>
            <person name="Gunde-Cimerman N."/>
        </authorList>
    </citation>
    <scope>NUCLEOTIDE SEQUENCE</scope>
    <source>
        <strain evidence="2">EXF-8016</strain>
    </source>
</reference>